<evidence type="ECO:0000313" key="1">
    <source>
        <dbReference type="EMBL" id="OAS21901.1"/>
    </source>
</evidence>
<organism evidence="1 2">
    <name type="scientific">Paenibacillus oryzisoli</name>
    <dbReference type="NCBI Taxonomy" id="1850517"/>
    <lineage>
        <taxon>Bacteria</taxon>
        <taxon>Bacillati</taxon>
        <taxon>Bacillota</taxon>
        <taxon>Bacilli</taxon>
        <taxon>Bacillales</taxon>
        <taxon>Paenibacillaceae</taxon>
        <taxon>Paenibacillus</taxon>
    </lineage>
</organism>
<proteinExistence type="predicted"/>
<keyword evidence="2" id="KW-1185">Reference proteome</keyword>
<sequence>MKSETRLSSQGAGFQFVEGSRCCGHLKKQHSIVNFFIRMAEQSSYDNDIHCLQAHTDVVERMH</sequence>
<accession>A0A198ALK3</accession>
<protein>
    <submittedName>
        <fullName evidence="1">Uncharacterized protein</fullName>
    </submittedName>
</protein>
<name>A0A198ALK3_9BACL</name>
<comment type="caution">
    <text evidence="1">The sequence shown here is derived from an EMBL/GenBank/DDBJ whole genome shotgun (WGS) entry which is preliminary data.</text>
</comment>
<reference evidence="1 2" key="1">
    <citation type="submission" date="2016-05" db="EMBL/GenBank/DDBJ databases">
        <title>Paenibacillus sp. 1ZS3-15 nov., isolated from the rhizosphere soil.</title>
        <authorList>
            <person name="Zhang X.X."/>
            <person name="Zhang J."/>
        </authorList>
    </citation>
    <scope>NUCLEOTIDE SEQUENCE [LARGE SCALE GENOMIC DNA]</scope>
    <source>
        <strain evidence="1 2">1ZS3-15</strain>
    </source>
</reference>
<dbReference type="Proteomes" id="UP000078454">
    <property type="component" value="Unassembled WGS sequence"/>
</dbReference>
<gene>
    <name evidence="1" type="ORF">A8708_07150</name>
</gene>
<dbReference type="EMBL" id="LYPB01000047">
    <property type="protein sequence ID" value="OAS21901.1"/>
    <property type="molecule type" value="Genomic_DNA"/>
</dbReference>
<dbReference type="AlphaFoldDB" id="A0A198ALK3"/>
<evidence type="ECO:0000313" key="2">
    <source>
        <dbReference type="Proteomes" id="UP000078454"/>
    </source>
</evidence>